<reference evidence="1 2" key="1">
    <citation type="submission" date="2023-07" db="EMBL/GenBank/DDBJ databases">
        <title>Comparative genomics of wheat-associated soil bacteria to identify genetic determinants of phenazine resistance.</title>
        <authorList>
            <person name="Mouncey N."/>
        </authorList>
    </citation>
    <scope>NUCLEOTIDE SEQUENCE [LARGE SCALE GENOMIC DNA]</scope>
    <source>
        <strain evidence="1 2">W4I11</strain>
    </source>
</reference>
<protein>
    <submittedName>
        <fullName evidence="1">Uncharacterized protein</fullName>
    </submittedName>
</protein>
<dbReference type="Proteomes" id="UP001237780">
    <property type="component" value="Unassembled WGS sequence"/>
</dbReference>
<gene>
    <name evidence="1" type="ORF">QFZ34_002138</name>
</gene>
<evidence type="ECO:0000313" key="1">
    <source>
        <dbReference type="EMBL" id="MDQ0996956.1"/>
    </source>
</evidence>
<accession>A0ABU0S8H5</accession>
<organism evidence="1 2">
    <name type="scientific">Phyllobacterium ifriqiyense</name>
    <dbReference type="NCBI Taxonomy" id="314238"/>
    <lineage>
        <taxon>Bacteria</taxon>
        <taxon>Pseudomonadati</taxon>
        <taxon>Pseudomonadota</taxon>
        <taxon>Alphaproteobacteria</taxon>
        <taxon>Hyphomicrobiales</taxon>
        <taxon>Phyllobacteriaceae</taxon>
        <taxon>Phyllobacterium</taxon>
    </lineage>
</organism>
<name>A0ABU0S8H5_9HYPH</name>
<evidence type="ECO:0000313" key="2">
    <source>
        <dbReference type="Proteomes" id="UP001237780"/>
    </source>
</evidence>
<comment type="caution">
    <text evidence="1">The sequence shown here is derived from an EMBL/GenBank/DDBJ whole genome shotgun (WGS) entry which is preliminary data.</text>
</comment>
<keyword evidence="2" id="KW-1185">Reference proteome</keyword>
<proteinExistence type="predicted"/>
<dbReference type="EMBL" id="JAUSZT010000003">
    <property type="protein sequence ID" value="MDQ0996956.1"/>
    <property type="molecule type" value="Genomic_DNA"/>
</dbReference>
<sequence length="60" mass="6932">MILHELGACFDKLSMRKLVGCNIYLRRRLVTCQNSFPANLHLPHAELVEARIMNLPIQRS</sequence>